<keyword evidence="3" id="KW-1185">Reference proteome</keyword>
<reference evidence="2 3" key="1">
    <citation type="journal article" date="2013" name="Front. Plant Sci.">
        <title>The Reference Genome of the Halophytic Plant Eutrema salsugineum.</title>
        <authorList>
            <person name="Yang R."/>
            <person name="Jarvis D.E."/>
            <person name="Chen H."/>
            <person name="Beilstein M.A."/>
            <person name="Grimwood J."/>
            <person name="Jenkins J."/>
            <person name="Shu S."/>
            <person name="Prochnik S."/>
            <person name="Xin M."/>
            <person name="Ma C."/>
            <person name="Schmutz J."/>
            <person name="Wing R.A."/>
            <person name="Mitchell-Olds T."/>
            <person name="Schumaker K.S."/>
            <person name="Wang X."/>
        </authorList>
    </citation>
    <scope>NUCLEOTIDE SEQUENCE [LARGE SCALE GENOMIC DNA]</scope>
</reference>
<sequence>MPSPEKKYLHTIPLSLSSPPSREEDETIALCLWSHYLFLTIAELNHGKVGYRERERVKREREEEEEHNAFSVPSHVSFH</sequence>
<proteinExistence type="predicted"/>
<evidence type="ECO:0000313" key="3">
    <source>
        <dbReference type="Proteomes" id="UP000030689"/>
    </source>
</evidence>
<dbReference type="Proteomes" id="UP000030689">
    <property type="component" value="Unassembled WGS sequence"/>
</dbReference>
<dbReference type="AlphaFoldDB" id="V4LU92"/>
<evidence type="ECO:0000313" key="2">
    <source>
        <dbReference type="EMBL" id="ESQ46032.1"/>
    </source>
</evidence>
<dbReference type="Gramene" id="ESQ46032">
    <property type="protein sequence ID" value="ESQ46032"/>
    <property type="gene ID" value="EUTSA_v10000408mg"/>
</dbReference>
<protein>
    <submittedName>
        <fullName evidence="2">Uncharacterized protein</fullName>
    </submittedName>
</protein>
<evidence type="ECO:0000256" key="1">
    <source>
        <dbReference type="SAM" id="MobiDB-lite"/>
    </source>
</evidence>
<organism evidence="2 3">
    <name type="scientific">Eutrema salsugineum</name>
    <name type="common">Saltwater cress</name>
    <name type="synonym">Sisymbrium salsugineum</name>
    <dbReference type="NCBI Taxonomy" id="72664"/>
    <lineage>
        <taxon>Eukaryota</taxon>
        <taxon>Viridiplantae</taxon>
        <taxon>Streptophyta</taxon>
        <taxon>Embryophyta</taxon>
        <taxon>Tracheophyta</taxon>
        <taxon>Spermatophyta</taxon>
        <taxon>Magnoliopsida</taxon>
        <taxon>eudicotyledons</taxon>
        <taxon>Gunneridae</taxon>
        <taxon>Pentapetalae</taxon>
        <taxon>rosids</taxon>
        <taxon>malvids</taxon>
        <taxon>Brassicales</taxon>
        <taxon>Brassicaceae</taxon>
        <taxon>Eutremeae</taxon>
        <taxon>Eutrema</taxon>
    </lineage>
</organism>
<feature type="region of interest" description="Disordered" evidence="1">
    <location>
        <begin position="60"/>
        <end position="79"/>
    </location>
</feature>
<dbReference type="EMBL" id="KI517426">
    <property type="protein sequence ID" value="ESQ46032.1"/>
    <property type="molecule type" value="Genomic_DNA"/>
</dbReference>
<dbReference type="KEGG" id="eus:EUTSA_v10000408mg"/>
<accession>V4LU92</accession>
<name>V4LU92_EUTSA</name>
<gene>
    <name evidence="2" type="ORF">EUTSA_v10000408mg</name>
</gene>